<organism evidence="2 3">
    <name type="scientific">Hallerella succinigenes</name>
    <dbReference type="NCBI Taxonomy" id="1896222"/>
    <lineage>
        <taxon>Bacteria</taxon>
        <taxon>Pseudomonadati</taxon>
        <taxon>Fibrobacterota</taxon>
        <taxon>Fibrobacteria</taxon>
        <taxon>Fibrobacterales</taxon>
        <taxon>Fibrobacteraceae</taxon>
        <taxon>Hallerella</taxon>
    </lineage>
</organism>
<feature type="signal peptide" evidence="1">
    <location>
        <begin position="1"/>
        <end position="21"/>
    </location>
</feature>
<dbReference type="Gene3D" id="2.70.70.10">
    <property type="entry name" value="Glucose Permease (Domain IIA)"/>
    <property type="match status" value="1"/>
</dbReference>
<dbReference type="EMBL" id="PGEX01000001">
    <property type="protein sequence ID" value="PJJ42264.1"/>
    <property type="molecule type" value="Genomic_DNA"/>
</dbReference>
<evidence type="ECO:0000313" key="2">
    <source>
        <dbReference type="EMBL" id="PJJ42264.1"/>
    </source>
</evidence>
<gene>
    <name evidence="2" type="ORF">BGX16_2287</name>
</gene>
<dbReference type="InterPro" id="IPR011055">
    <property type="entry name" value="Dup_hybrid_motif"/>
</dbReference>
<dbReference type="CDD" id="cd12797">
    <property type="entry name" value="M23_peptidase"/>
    <property type="match status" value="1"/>
</dbReference>
<dbReference type="Proteomes" id="UP000231134">
    <property type="component" value="Unassembled WGS sequence"/>
</dbReference>
<dbReference type="InterPro" id="IPR050570">
    <property type="entry name" value="Cell_wall_metabolism_enzyme"/>
</dbReference>
<feature type="chain" id="PRO_5014993498" description="Peptidase family M23" evidence="1">
    <location>
        <begin position="22"/>
        <end position="627"/>
    </location>
</feature>
<evidence type="ECO:0000256" key="1">
    <source>
        <dbReference type="SAM" id="SignalP"/>
    </source>
</evidence>
<dbReference type="AlphaFoldDB" id="A0A2M9A996"/>
<protein>
    <recommendedName>
        <fullName evidence="4">Peptidase family M23</fullName>
    </recommendedName>
</protein>
<dbReference type="PANTHER" id="PTHR21666">
    <property type="entry name" value="PEPTIDASE-RELATED"/>
    <property type="match status" value="1"/>
</dbReference>
<comment type="caution">
    <text evidence="2">The sequence shown here is derived from an EMBL/GenBank/DDBJ whole genome shotgun (WGS) entry which is preliminary data.</text>
</comment>
<proteinExistence type="predicted"/>
<accession>A0A2M9A996</accession>
<evidence type="ECO:0008006" key="4">
    <source>
        <dbReference type="Google" id="ProtNLM"/>
    </source>
</evidence>
<keyword evidence="1" id="KW-0732">Signal</keyword>
<keyword evidence="3" id="KW-1185">Reference proteome</keyword>
<evidence type="ECO:0000313" key="3">
    <source>
        <dbReference type="Proteomes" id="UP000231134"/>
    </source>
</evidence>
<sequence>MKKWKGIFLGTLAISAGVLFAADSIYVPFGKLGYLSSSFGENRGTRYHAGIDYSTEMKEGFPSIAPEDGKIVQVKVSPYAYGKVVYFEDKLGRTWVFAHQSGFSKHLDSLIRYTQKKTKKNDVSLVNPKIPAFHKGDTISYTGSSGIGNPHLHLELRFGEHLVNACHHNVLCGDTLDPLILGAAVFQGEDVALTGEEDLKNGCIEVPDIRNREDSLRFTFKIADYSREPLDNPMSVRRVTLKKGNETIGEIIKDTLHFSSMLQIREELLWAEEADTAGDWHYIPNPYKLNPGDTLTFETEDMNYRISKRKLILAEKCNGPKPRMRGNFQNPEMFSFLSRTWIGLDLCKSDSLKTNFRFFGKGMPVLDSEGKELNPCEAFPIEPQPLGKILALYPNLDEIRLEQNGKADTIRVTEIPADAKDFSWETTFSSKKISQSVTKLADVPWTRTFAVRKFANDSVPAYEFHPKGLHFWGAWTVSFDAKLANAPLYYLGETTRLWFYFSKQKKTKQTRFTSMNELRDIGFIEDRTAPELGDVRLDSAVIAGKMSPVLRIPVIEKESGIENGNAIKASAKGMPYIYAEYDSEPKELVFILSDLPPAGQKFQVRIRDEAGNAKTFQIKVPSASKAE</sequence>
<dbReference type="GO" id="GO:0004222">
    <property type="term" value="F:metalloendopeptidase activity"/>
    <property type="evidence" value="ECO:0007669"/>
    <property type="project" value="TreeGrafter"/>
</dbReference>
<name>A0A2M9A996_9BACT</name>
<reference evidence="2 3" key="1">
    <citation type="submission" date="2017-11" db="EMBL/GenBank/DDBJ databases">
        <title>Animal gut microbial communities from fecal samples from Wisconsin, USA.</title>
        <authorList>
            <person name="Neumann A."/>
        </authorList>
    </citation>
    <scope>NUCLEOTIDE SEQUENCE [LARGE SCALE GENOMIC DNA]</scope>
    <source>
        <strain evidence="2 3">UWS3</strain>
    </source>
</reference>
<dbReference type="PANTHER" id="PTHR21666:SF270">
    <property type="entry name" value="MUREIN HYDROLASE ACTIVATOR ENVC"/>
    <property type="match status" value="1"/>
</dbReference>
<dbReference type="SUPFAM" id="SSF51261">
    <property type="entry name" value="Duplicated hybrid motif"/>
    <property type="match status" value="1"/>
</dbReference>